<keyword evidence="1" id="KW-0732">Signal</keyword>
<protein>
    <recommendedName>
        <fullName evidence="2">Type VII secretion system protein EssD-like domain-containing protein</fullName>
    </recommendedName>
</protein>
<feature type="chain" id="PRO_5013100926" description="Type VII secretion system protein EssD-like domain-containing protein" evidence="1">
    <location>
        <begin position="27"/>
        <end position="254"/>
    </location>
</feature>
<feature type="domain" description="Type VII secretion system protein EssD-like" evidence="2">
    <location>
        <begin position="133"/>
        <end position="226"/>
    </location>
</feature>
<feature type="signal peptide" evidence="1">
    <location>
        <begin position="1"/>
        <end position="26"/>
    </location>
</feature>
<dbReference type="Pfam" id="PF13930">
    <property type="entry name" value="Endonuclea_NS_2"/>
    <property type="match status" value="1"/>
</dbReference>
<dbReference type="PROSITE" id="PS51257">
    <property type="entry name" value="PROKAR_LIPOPROTEIN"/>
    <property type="match status" value="1"/>
</dbReference>
<dbReference type="AlphaFoldDB" id="A0A252CF94"/>
<proteinExistence type="predicted"/>
<comment type="caution">
    <text evidence="3">The sequence shown here is derived from an EMBL/GenBank/DDBJ whole genome shotgun (WGS) entry which is preliminary data.</text>
</comment>
<dbReference type="Proteomes" id="UP000194606">
    <property type="component" value="Unassembled WGS sequence"/>
</dbReference>
<dbReference type="Gene3D" id="3.40.570.10">
    <property type="entry name" value="Extracellular Endonuclease, subunit A"/>
    <property type="match status" value="1"/>
</dbReference>
<dbReference type="InterPro" id="IPR044927">
    <property type="entry name" value="Endonuclea_NS_2"/>
</dbReference>
<dbReference type="InterPro" id="IPR044929">
    <property type="entry name" value="DNA/RNA_non-sp_Endonuclease_sf"/>
</dbReference>
<accession>A0A252CF94</accession>
<evidence type="ECO:0000313" key="3">
    <source>
        <dbReference type="EMBL" id="OUK05221.1"/>
    </source>
</evidence>
<evidence type="ECO:0000256" key="1">
    <source>
        <dbReference type="SAM" id="SignalP"/>
    </source>
</evidence>
<sequence>MKYKTKVLLITTTLLGALTLAGCSQLEIPTSNSTVPQTDAAIEQKLVDYTNRQSSGPNKNYYWENGKAKASNFLALKKGKYKFTSDKNGRSSVASAKLTYAQYLASKGSRQGSPLDPPFWPKNKKVAISFNLTGRVYHGYMYNRSHSIADSLLGKGSYTSKYNFTTGTRSQNVGADQNGGMRAAEEVAENYWKMNPHSSTTIQYQTTPVYHGSETVPRGSVVDIKSSDGKVNKEIVVINSAESHKINYKTGAAK</sequence>
<organism evidence="3 4">
    <name type="scientific">Lactococcus petauri</name>
    <dbReference type="NCBI Taxonomy" id="1940789"/>
    <lineage>
        <taxon>Bacteria</taxon>
        <taxon>Bacillati</taxon>
        <taxon>Bacillota</taxon>
        <taxon>Bacilli</taxon>
        <taxon>Lactobacillales</taxon>
        <taxon>Streptococcaceae</taxon>
        <taxon>Lactococcus</taxon>
    </lineage>
</organism>
<dbReference type="EMBL" id="MUIZ01000001">
    <property type="protein sequence ID" value="OUK05221.1"/>
    <property type="molecule type" value="Genomic_DNA"/>
</dbReference>
<name>A0A252CF94_9LACT</name>
<gene>
    <name evidence="3" type="ORF">BZZ03_00455</name>
</gene>
<evidence type="ECO:0000259" key="2">
    <source>
        <dbReference type="Pfam" id="PF13930"/>
    </source>
</evidence>
<evidence type="ECO:0000313" key="4">
    <source>
        <dbReference type="Proteomes" id="UP000194606"/>
    </source>
</evidence>
<reference evidence="3 4" key="1">
    <citation type="submission" date="2017-02" db="EMBL/GenBank/DDBJ databases">
        <authorList>
            <person name="Peterson S.W."/>
        </authorList>
    </citation>
    <scope>NUCLEOTIDE SEQUENCE [LARGE SCALE GENOMIC DNA]</scope>
    <source>
        <strain evidence="3">159469</strain>
    </source>
</reference>